<evidence type="ECO:0000313" key="3">
    <source>
        <dbReference type="EMBL" id="TRL38496.1"/>
    </source>
</evidence>
<dbReference type="InterPro" id="IPR036165">
    <property type="entry name" value="YefM-like_sf"/>
</dbReference>
<name>A0A549T9G5_9HYPH</name>
<dbReference type="Gene3D" id="3.40.1620.10">
    <property type="entry name" value="YefM-like domain"/>
    <property type="match status" value="1"/>
</dbReference>
<evidence type="ECO:0000256" key="2">
    <source>
        <dbReference type="RuleBase" id="RU362080"/>
    </source>
</evidence>
<evidence type="ECO:0000313" key="4">
    <source>
        <dbReference type="Proteomes" id="UP000316801"/>
    </source>
</evidence>
<comment type="function">
    <text evidence="2">Antitoxin component of a type II toxin-antitoxin (TA) system.</text>
</comment>
<dbReference type="AlphaFoldDB" id="A0A549T9G5"/>
<sequence>MRHVSIAEAREQFDELIALARDGETIVLTEDGKTVVELKAAPAPRRPVDIEALQRDLAELRSSIQGVTLEELMSYRHEGHDR</sequence>
<organism evidence="3 4">
    <name type="scientific">Rhizobium straminoryzae</name>
    <dbReference type="NCBI Taxonomy" id="1387186"/>
    <lineage>
        <taxon>Bacteria</taxon>
        <taxon>Pseudomonadati</taxon>
        <taxon>Pseudomonadota</taxon>
        <taxon>Alphaproteobacteria</taxon>
        <taxon>Hyphomicrobiales</taxon>
        <taxon>Rhizobiaceae</taxon>
        <taxon>Rhizobium/Agrobacterium group</taxon>
        <taxon>Rhizobium</taxon>
    </lineage>
</organism>
<dbReference type="InterPro" id="IPR006442">
    <property type="entry name" value="Antitoxin_Phd/YefM"/>
</dbReference>
<dbReference type="Pfam" id="PF02604">
    <property type="entry name" value="PhdYeFM_antitox"/>
    <property type="match status" value="1"/>
</dbReference>
<reference evidence="3 4" key="1">
    <citation type="submission" date="2019-07" db="EMBL/GenBank/DDBJ databases">
        <title>Ln-dependent methylotrophs.</title>
        <authorList>
            <person name="Tani A."/>
        </authorList>
    </citation>
    <scope>NUCLEOTIDE SEQUENCE [LARGE SCALE GENOMIC DNA]</scope>
    <source>
        <strain evidence="3 4">SM12</strain>
    </source>
</reference>
<accession>A0A549T9G5</accession>
<dbReference type="Proteomes" id="UP000316801">
    <property type="component" value="Unassembled WGS sequence"/>
</dbReference>
<dbReference type="SUPFAM" id="SSF143120">
    <property type="entry name" value="YefM-like"/>
    <property type="match status" value="1"/>
</dbReference>
<evidence type="ECO:0000256" key="1">
    <source>
        <dbReference type="ARBA" id="ARBA00009981"/>
    </source>
</evidence>
<keyword evidence="4" id="KW-1185">Reference proteome</keyword>
<dbReference type="RefSeq" id="WP_143125479.1">
    <property type="nucleotide sequence ID" value="NZ_VJMG01000030.1"/>
</dbReference>
<proteinExistence type="inferred from homology"/>
<protein>
    <recommendedName>
        <fullName evidence="2">Antitoxin</fullName>
    </recommendedName>
</protein>
<gene>
    <name evidence="3" type="ORF">FNA46_12190</name>
</gene>
<comment type="caution">
    <text evidence="3">The sequence shown here is derived from an EMBL/GenBank/DDBJ whole genome shotgun (WGS) entry which is preliminary data.</text>
</comment>
<comment type="similarity">
    <text evidence="1 2">Belongs to the phD/YefM antitoxin family.</text>
</comment>
<dbReference type="EMBL" id="VJMG01000030">
    <property type="protein sequence ID" value="TRL38496.1"/>
    <property type="molecule type" value="Genomic_DNA"/>
</dbReference>